<evidence type="ECO:0000313" key="1">
    <source>
        <dbReference type="EMBL" id="KMQ91101.1"/>
    </source>
</evidence>
<dbReference type="EMBL" id="LBMM01005912">
    <property type="protein sequence ID" value="KMQ91101.1"/>
    <property type="molecule type" value="Genomic_DNA"/>
</dbReference>
<keyword evidence="2" id="KW-1185">Reference proteome</keyword>
<gene>
    <name evidence="1" type="ORF">RF55_9074</name>
</gene>
<dbReference type="Proteomes" id="UP000036403">
    <property type="component" value="Unassembled WGS sequence"/>
</dbReference>
<dbReference type="GO" id="GO:0032259">
    <property type="term" value="P:methylation"/>
    <property type="evidence" value="ECO:0007669"/>
    <property type="project" value="UniProtKB-KW"/>
</dbReference>
<dbReference type="InterPro" id="IPR036397">
    <property type="entry name" value="RNaseH_sf"/>
</dbReference>
<organism evidence="1 2">
    <name type="scientific">Lasius niger</name>
    <name type="common">Black garden ant</name>
    <dbReference type="NCBI Taxonomy" id="67767"/>
    <lineage>
        <taxon>Eukaryota</taxon>
        <taxon>Metazoa</taxon>
        <taxon>Ecdysozoa</taxon>
        <taxon>Arthropoda</taxon>
        <taxon>Hexapoda</taxon>
        <taxon>Insecta</taxon>
        <taxon>Pterygota</taxon>
        <taxon>Neoptera</taxon>
        <taxon>Endopterygota</taxon>
        <taxon>Hymenoptera</taxon>
        <taxon>Apocrita</taxon>
        <taxon>Aculeata</taxon>
        <taxon>Formicoidea</taxon>
        <taxon>Formicidae</taxon>
        <taxon>Formicinae</taxon>
        <taxon>Lasius</taxon>
        <taxon>Lasius</taxon>
    </lineage>
</organism>
<dbReference type="STRING" id="67767.A0A0J7KLK8"/>
<sequence length="86" mass="9697">MEVVQSIEAPLVAGLIELELQEVEKRSCMIDCAVVVLPQPPYSSDLTLSDFYLFGPLKDAFRGTRFEDVKGVIQAVRTWLHEQDKS</sequence>
<dbReference type="GO" id="GO:0008168">
    <property type="term" value="F:methyltransferase activity"/>
    <property type="evidence" value="ECO:0007669"/>
    <property type="project" value="UniProtKB-KW"/>
</dbReference>
<protein>
    <submittedName>
        <fullName evidence="1">Histone-lysine n-methyltransferase</fullName>
    </submittedName>
</protein>
<name>A0A0J7KLK8_LASNI</name>
<keyword evidence="1" id="KW-0808">Transferase</keyword>
<proteinExistence type="predicted"/>
<accession>A0A0J7KLK8</accession>
<keyword evidence="1" id="KW-0489">Methyltransferase</keyword>
<reference evidence="1 2" key="1">
    <citation type="submission" date="2015-04" db="EMBL/GenBank/DDBJ databases">
        <title>Lasius niger genome sequencing.</title>
        <authorList>
            <person name="Konorov E.A."/>
            <person name="Nikitin M.A."/>
            <person name="Kirill M.V."/>
            <person name="Chang P."/>
        </authorList>
    </citation>
    <scope>NUCLEOTIDE SEQUENCE [LARGE SCALE GENOMIC DNA]</scope>
    <source>
        <tissue evidence="1">Whole</tissue>
    </source>
</reference>
<dbReference type="PaxDb" id="67767-A0A0J7KLK8"/>
<dbReference type="OrthoDB" id="10065579at2759"/>
<dbReference type="Gene3D" id="3.30.420.10">
    <property type="entry name" value="Ribonuclease H-like superfamily/Ribonuclease H"/>
    <property type="match status" value="1"/>
</dbReference>
<evidence type="ECO:0000313" key="2">
    <source>
        <dbReference type="Proteomes" id="UP000036403"/>
    </source>
</evidence>
<comment type="caution">
    <text evidence="1">The sequence shown here is derived from an EMBL/GenBank/DDBJ whole genome shotgun (WGS) entry which is preliminary data.</text>
</comment>
<dbReference type="AlphaFoldDB" id="A0A0J7KLK8"/>
<dbReference type="GO" id="GO:0003676">
    <property type="term" value="F:nucleic acid binding"/>
    <property type="evidence" value="ECO:0007669"/>
    <property type="project" value="InterPro"/>
</dbReference>